<accession>X8DCZ3</accession>
<dbReference type="SUPFAM" id="SSF56634">
    <property type="entry name" value="Heme-dependent catalase-like"/>
    <property type="match status" value="1"/>
</dbReference>
<evidence type="ECO:0000313" key="1">
    <source>
        <dbReference type="EMBL" id="EUA65613.1"/>
    </source>
</evidence>
<protein>
    <submittedName>
        <fullName evidence="1">Catalase family protein</fullName>
    </submittedName>
</protein>
<gene>
    <name evidence="1" type="ORF">I553_8007</name>
</gene>
<dbReference type="InterPro" id="IPR020835">
    <property type="entry name" value="Catalase_sf"/>
</dbReference>
<comment type="caution">
    <text evidence="1">The sequence shown here is derived from an EMBL/GenBank/DDBJ whole genome shotgun (WGS) entry which is preliminary data.</text>
</comment>
<dbReference type="AlphaFoldDB" id="X8DCZ3"/>
<dbReference type="GO" id="GO:0020037">
    <property type="term" value="F:heme binding"/>
    <property type="evidence" value="ECO:0007669"/>
    <property type="project" value="InterPro"/>
</dbReference>
<name>X8DCZ3_MYCXE</name>
<organism evidence="1">
    <name type="scientific">Mycobacterium xenopi 4042</name>
    <dbReference type="NCBI Taxonomy" id="1299334"/>
    <lineage>
        <taxon>Bacteria</taxon>
        <taxon>Bacillati</taxon>
        <taxon>Actinomycetota</taxon>
        <taxon>Actinomycetes</taxon>
        <taxon>Mycobacteriales</taxon>
        <taxon>Mycobacteriaceae</taxon>
        <taxon>Mycobacterium</taxon>
    </lineage>
</organism>
<dbReference type="PATRIC" id="fig|1299334.3.peg.2172"/>
<dbReference type="EMBL" id="JAOB01000026">
    <property type="protein sequence ID" value="EUA65613.1"/>
    <property type="molecule type" value="Genomic_DNA"/>
</dbReference>
<dbReference type="Gene3D" id="2.40.180.10">
    <property type="entry name" value="Catalase core domain"/>
    <property type="match status" value="1"/>
</dbReference>
<proteinExistence type="predicted"/>
<reference evidence="1" key="1">
    <citation type="submission" date="2014-01" db="EMBL/GenBank/DDBJ databases">
        <authorList>
            <person name="Brown-Elliot B."/>
            <person name="Wallace R."/>
            <person name="Lenaerts A."/>
            <person name="Ordway D."/>
            <person name="DeGroote M.A."/>
            <person name="Parker T."/>
            <person name="Sizemore C."/>
            <person name="Tallon L.J."/>
            <person name="Sadzewicz L.K."/>
            <person name="Sengamalay N."/>
            <person name="Fraser C.M."/>
            <person name="Hine E."/>
            <person name="Shefchek K.A."/>
            <person name="Das S.P."/>
            <person name="Tettelin H."/>
        </authorList>
    </citation>
    <scope>NUCLEOTIDE SEQUENCE [LARGE SCALE GENOMIC DNA]</scope>
    <source>
        <strain evidence="1">4042</strain>
    </source>
</reference>
<sequence length="155" mass="16960">MAHSHAEPACVPRQFATGLLRPVDGLRRQNRHRQTRSGGNVTVFGGPSGNQACHEDRQAASANPGFADSTYHGLHAFYFVNESNLRTPVRWALLPMQPALPPAPGHNALFDALVRQLRSAPLRWRLMLTVGAVSDPVRDPTLPWPADRRAVDAGC</sequence>